<dbReference type="PROSITE" id="PS51186">
    <property type="entry name" value="GNAT"/>
    <property type="match status" value="1"/>
</dbReference>
<evidence type="ECO:0000313" key="5">
    <source>
        <dbReference type="Proteomes" id="UP000183982"/>
    </source>
</evidence>
<dbReference type="SUPFAM" id="SSF55729">
    <property type="entry name" value="Acyl-CoA N-acyltransferases (Nat)"/>
    <property type="match status" value="1"/>
</dbReference>
<evidence type="ECO:0000259" key="3">
    <source>
        <dbReference type="PROSITE" id="PS51186"/>
    </source>
</evidence>
<evidence type="ECO:0000313" key="4">
    <source>
        <dbReference type="EMBL" id="SHJ47708.1"/>
    </source>
</evidence>
<dbReference type="InterPro" id="IPR016181">
    <property type="entry name" value="Acyl_CoA_acyltransferase"/>
</dbReference>
<dbReference type="Pfam" id="PF00583">
    <property type="entry name" value="Acetyltransf_1"/>
    <property type="match status" value="1"/>
</dbReference>
<sequence>MPGFEIQRAVPEQGAALCGLLEAAYQPYRDRGVALPDVTNGLADEIAAGRVWVAMAPTGLFGLLNLSLSLPAAHLINVAVSPVAKGQGVGGALIRFAVRLATDAGCETLDLATHADLCENIALYTHLGWETTDTGVSRVRMTKRLTTL</sequence>
<evidence type="ECO:0000256" key="2">
    <source>
        <dbReference type="ARBA" id="ARBA00023315"/>
    </source>
</evidence>
<feature type="domain" description="N-acetyltransferase" evidence="3">
    <location>
        <begin position="4"/>
        <end position="146"/>
    </location>
</feature>
<reference evidence="5" key="1">
    <citation type="submission" date="2016-11" db="EMBL/GenBank/DDBJ databases">
        <authorList>
            <person name="Varghese N."/>
            <person name="Submissions S."/>
        </authorList>
    </citation>
    <scope>NUCLEOTIDE SEQUENCE [LARGE SCALE GENOMIC DNA]</scope>
    <source>
        <strain evidence="5">DSM 100564</strain>
    </source>
</reference>
<gene>
    <name evidence="4" type="ORF">SAMN05444000_10960</name>
</gene>
<keyword evidence="2" id="KW-0012">Acyltransferase</keyword>
<dbReference type="PANTHER" id="PTHR43877:SF1">
    <property type="entry name" value="ACETYLTRANSFERASE"/>
    <property type="match status" value="1"/>
</dbReference>
<dbReference type="EMBL" id="FQZQ01000009">
    <property type="protein sequence ID" value="SHJ47708.1"/>
    <property type="molecule type" value="Genomic_DNA"/>
</dbReference>
<keyword evidence="5" id="KW-1185">Reference proteome</keyword>
<dbReference type="Gene3D" id="3.40.630.30">
    <property type="match status" value="1"/>
</dbReference>
<dbReference type="CDD" id="cd04301">
    <property type="entry name" value="NAT_SF"/>
    <property type="match status" value="1"/>
</dbReference>
<dbReference type="GO" id="GO:0016747">
    <property type="term" value="F:acyltransferase activity, transferring groups other than amino-acyl groups"/>
    <property type="evidence" value="ECO:0007669"/>
    <property type="project" value="InterPro"/>
</dbReference>
<accession>A0A1M6JM06</accession>
<dbReference type="RefSeq" id="WP_073251957.1">
    <property type="nucleotide sequence ID" value="NZ_FQZQ01000009.1"/>
</dbReference>
<dbReference type="STRING" id="1470563.SAMN05444000_10960"/>
<dbReference type="InterPro" id="IPR050832">
    <property type="entry name" value="Bact_Acetyltransf"/>
</dbReference>
<protein>
    <submittedName>
        <fullName evidence="4">Acetyltransferase (GNAT) family protein</fullName>
    </submittedName>
</protein>
<dbReference type="OrthoDB" id="281808at2"/>
<proteinExistence type="predicted"/>
<dbReference type="Proteomes" id="UP000183982">
    <property type="component" value="Unassembled WGS sequence"/>
</dbReference>
<evidence type="ECO:0000256" key="1">
    <source>
        <dbReference type="ARBA" id="ARBA00022679"/>
    </source>
</evidence>
<dbReference type="PANTHER" id="PTHR43877">
    <property type="entry name" value="AMINOALKYLPHOSPHONATE N-ACETYLTRANSFERASE-RELATED-RELATED"/>
    <property type="match status" value="1"/>
</dbReference>
<dbReference type="InterPro" id="IPR000182">
    <property type="entry name" value="GNAT_dom"/>
</dbReference>
<organism evidence="4 5">
    <name type="scientific">Shimia gijangensis</name>
    <dbReference type="NCBI Taxonomy" id="1470563"/>
    <lineage>
        <taxon>Bacteria</taxon>
        <taxon>Pseudomonadati</taxon>
        <taxon>Pseudomonadota</taxon>
        <taxon>Alphaproteobacteria</taxon>
        <taxon>Rhodobacterales</taxon>
        <taxon>Roseobacteraceae</taxon>
    </lineage>
</organism>
<dbReference type="AlphaFoldDB" id="A0A1M6JM06"/>
<keyword evidence="1 4" id="KW-0808">Transferase</keyword>
<name>A0A1M6JM06_9RHOB</name>